<dbReference type="SMART" id="SM00255">
    <property type="entry name" value="TIR"/>
    <property type="match status" value="1"/>
</dbReference>
<dbReference type="Pfam" id="PF01582">
    <property type="entry name" value="TIR"/>
    <property type="match status" value="1"/>
</dbReference>
<keyword evidence="1" id="KW-0520">NAD</keyword>
<reference evidence="3 4" key="1">
    <citation type="journal article" date="2014" name="Am. J. Bot.">
        <title>Genome assembly and annotation for red clover (Trifolium pratense; Fabaceae).</title>
        <authorList>
            <person name="Istvanek J."/>
            <person name="Jaros M."/>
            <person name="Krenek A."/>
            <person name="Repkova J."/>
        </authorList>
    </citation>
    <scope>NUCLEOTIDE SEQUENCE [LARGE SCALE GENOMIC DNA]</scope>
    <source>
        <strain evidence="4">cv. Tatra</strain>
        <tissue evidence="3">Young leaves</tissue>
    </source>
</reference>
<evidence type="ECO:0000256" key="1">
    <source>
        <dbReference type="ARBA" id="ARBA00023027"/>
    </source>
</evidence>
<proteinExistence type="predicted"/>
<dbReference type="GO" id="GO:0007165">
    <property type="term" value="P:signal transduction"/>
    <property type="evidence" value="ECO:0007669"/>
    <property type="project" value="InterPro"/>
</dbReference>
<dbReference type="InterPro" id="IPR000157">
    <property type="entry name" value="TIR_dom"/>
</dbReference>
<accession>A0A2K3L5G6</accession>
<name>A0A2K3L5G6_TRIPR</name>
<evidence type="ECO:0000259" key="2">
    <source>
        <dbReference type="PROSITE" id="PS50104"/>
    </source>
</evidence>
<dbReference type="AlphaFoldDB" id="A0A2K3L5G6"/>
<feature type="domain" description="TIR" evidence="2">
    <location>
        <begin position="13"/>
        <end position="179"/>
    </location>
</feature>
<dbReference type="PANTHER" id="PTHR32009:SF159">
    <property type="entry name" value="TIR DOMAIN-CONTAINING PROTEIN"/>
    <property type="match status" value="1"/>
</dbReference>
<reference evidence="3 4" key="2">
    <citation type="journal article" date="2017" name="Front. Plant Sci.">
        <title>Gene Classification and Mining of Molecular Markers Useful in Red Clover (Trifolium pratense) Breeding.</title>
        <authorList>
            <person name="Istvanek J."/>
            <person name="Dluhosova J."/>
            <person name="Dluhos P."/>
            <person name="Patkova L."/>
            <person name="Nedelnik J."/>
            <person name="Repkova J."/>
        </authorList>
    </citation>
    <scope>NUCLEOTIDE SEQUENCE [LARGE SCALE GENOMIC DNA]</scope>
    <source>
        <strain evidence="4">cv. Tatra</strain>
        <tissue evidence="3">Young leaves</tissue>
    </source>
</reference>
<dbReference type="EMBL" id="ASHM01026520">
    <property type="protein sequence ID" value="PNX73770.1"/>
    <property type="molecule type" value="Genomic_DNA"/>
</dbReference>
<dbReference type="GO" id="GO:0016746">
    <property type="term" value="F:acyltransferase activity"/>
    <property type="evidence" value="ECO:0007669"/>
    <property type="project" value="InterPro"/>
</dbReference>
<dbReference type="SUPFAM" id="SSF53901">
    <property type="entry name" value="Thiolase-like"/>
    <property type="match status" value="1"/>
</dbReference>
<dbReference type="Proteomes" id="UP000236291">
    <property type="component" value="Unassembled WGS sequence"/>
</dbReference>
<dbReference type="InterPro" id="IPR016039">
    <property type="entry name" value="Thiolase-like"/>
</dbReference>
<dbReference type="PROSITE" id="PS50104">
    <property type="entry name" value="TIR"/>
    <property type="match status" value="1"/>
</dbReference>
<gene>
    <name evidence="3" type="ORF">L195_g029675</name>
</gene>
<evidence type="ECO:0000313" key="4">
    <source>
        <dbReference type="Proteomes" id="UP000236291"/>
    </source>
</evidence>
<protein>
    <submittedName>
        <fullName evidence="3">Disease resistance protein (TIR-NBS-LRR class)</fullName>
    </submittedName>
</protein>
<sequence length="241" mass="27897">MMTIQQTIDDSLKKYDVFINFHGEDTRKNFTSHLQAALSKEVITYLDNDELEKGNEISSGLIKAIEESYVSIVIFSEDYASSKWCLNELVKILECKKDQGQIVMPIFYKVNPSRVRLQIGSFGLGFVKHEHCLKYNKVNLHKWQDALKEAAELAGWHSENYLDWIVTEERIAEDLYAKAKHRVKEATSSTLVGKKLFKLAFEQFCIHAGGRAVLDELEKNLQLSPWHMEPLRMTLSFWKHV</sequence>
<dbReference type="FunFam" id="3.40.50.10140:FF:000007">
    <property type="entry name" value="Disease resistance protein (TIR-NBS-LRR class)"/>
    <property type="match status" value="1"/>
</dbReference>
<organism evidence="3 4">
    <name type="scientific">Trifolium pratense</name>
    <name type="common">Red clover</name>
    <dbReference type="NCBI Taxonomy" id="57577"/>
    <lineage>
        <taxon>Eukaryota</taxon>
        <taxon>Viridiplantae</taxon>
        <taxon>Streptophyta</taxon>
        <taxon>Embryophyta</taxon>
        <taxon>Tracheophyta</taxon>
        <taxon>Spermatophyta</taxon>
        <taxon>Magnoliopsida</taxon>
        <taxon>eudicotyledons</taxon>
        <taxon>Gunneridae</taxon>
        <taxon>Pentapetalae</taxon>
        <taxon>rosids</taxon>
        <taxon>fabids</taxon>
        <taxon>Fabales</taxon>
        <taxon>Fabaceae</taxon>
        <taxon>Papilionoideae</taxon>
        <taxon>50 kb inversion clade</taxon>
        <taxon>NPAAA clade</taxon>
        <taxon>Hologalegina</taxon>
        <taxon>IRL clade</taxon>
        <taxon>Trifolieae</taxon>
        <taxon>Trifolium</taxon>
    </lineage>
</organism>
<comment type="caution">
    <text evidence="3">The sequence shown here is derived from an EMBL/GenBank/DDBJ whole genome shotgun (WGS) entry which is preliminary data.</text>
</comment>
<dbReference type="SUPFAM" id="SSF52200">
    <property type="entry name" value="Toll/Interleukin receptor TIR domain"/>
    <property type="match status" value="1"/>
</dbReference>
<dbReference type="PANTHER" id="PTHR32009">
    <property type="entry name" value="TMV RESISTANCE PROTEIN N-LIKE"/>
    <property type="match status" value="1"/>
</dbReference>
<evidence type="ECO:0000313" key="3">
    <source>
        <dbReference type="EMBL" id="PNX73770.1"/>
    </source>
</evidence>
<dbReference type="STRING" id="57577.A0A2K3L5G6"/>
<dbReference type="InterPro" id="IPR035897">
    <property type="entry name" value="Toll_tir_struct_dom_sf"/>
</dbReference>
<dbReference type="Gene3D" id="3.40.50.10140">
    <property type="entry name" value="Toll/interleukin-1 receptor homology (TIR) domain"/>
    <property type="match status" value="1"/>
</dbReference>